<gene>
    <name evidence="1" type="ORF">NQ317_012032</name>
</gene>
<comment type="caution">
    <text evidence="1">The sequence shown here is derived from an EMBL/GenBank/DDBJ whole genome shotgun (WGS) entry which is preliminary data.</text>
</comment>
<dbReference type="EMBL" id="JAPWTJ010001682">
    <property type="protein sequence ID" value="KAJ8970057.1"/>
    <property type="molecule type" value="Genomic_DNA"/>
</dbReference>
<proteinExistence type="predicted"/>
<dbReference type="Proteomes" id="UP001162164">
    <property type="component" value="Unassembled WGS sequence"/>
</dbReference>
<organism evidence="1 2">
    <name type="scientific">Molorchus minor</name>
    <dbReference type="NCBI Taxonomy" id="1323400"/>
    <lineage>
        <taxon>Eukaryota</taxon>
        <taxon>Metazoa</taxon>
        <taxon>Ecdysozoa</taxon>
        <taxon>Arthropoda</taxon>
        <taxon>Hexapoda</taxon>
        <taxon>Insecta</taxon>
        <taxon>Pterygota</taxon>
        <taxon>Neoptera</taxon>
        <taxon>Endopterygota</taxon>
        <taxon>Coleoptera</taxon>
        <taxon>Polyphaga</taxon>
        <taxon>Cucujiformia</taxon>
        <taxon>Chrysomeloidea</taxon>
        <taxon>Cerambycidae</taxon>
        <taxon>Lamiinae</taxon>
        <taxon>Monochamini</taxon>
        <taxon>Molorchus</taxon>
    </lineage>
</organism>
<evidence type="ECO:0000313" key="1">
    <source>
        <dbReference type="EMBL" id="KAJ8970057.1"/>
    </source>
</evidence>
<name>A0ABQ9J0A1_9CUCU</name>
<keyword evidence="2" id="KW-1185">Reference proteome</keyword>
<evidence type="ECO:0000313" key="2">
    <source>
        <dbReference type="Proteomes" id="UP001162164"/>
    </source>
</evidence>
<accession>A0ABQ9J0A1</accession>
<protein>
    <recommendedName>
        <fullName evidence="3">Cytochrome P450</fullName>
    </recommendedName>
</protein>
<sequence length="72" mass="8062">MTIRNPLRESFSTGILQYYALGNELWRRHRAICTKTNAAAVRFFGESTVTADSKYPTTICEMTATVIKNGGM</sequence>
<evidence type="ECO:0008006" key="3">
    <source>
        <dbReference type="Google" id="ProtNLM"/>
    </source>
</evidence>
<reference evidence="1" key="1">
    <citation type="journal article" date="2023" name="Insect Mol. Biol.">
        <title>Genome sequencing provides insights into the evolution of gene families encoding plant cell wall-degrading enzymes in longhorned beetles.</title>
        <authorList>
            <person name="Shin N.R."/>
            <person name="Okamura Y."/>
            <person name="Kirsch R."/>
            <person name="Pauchet Y."/>
        </authorList>
    </citation>
    <scope>NUCLEOTIDE SEQUENCE</scope>
    <source>
        <strain evidence="1">MMC_N1</strain>
    </source>
</reference>